<keyword evidence="6 7" id="KW-0472">Membrane</keyword>
<dbReference type="GO" id="GO:0008324">
    <property type="term" value="F:monoatomic cation transmembrane transporter activity"/>
    <property type="evidence" value="ECO:0007669"/>
    <property type="project" value="InterPro"/>
</dbReference>
<name>A0A1L7CUQ7_9CORY</name>
<evidence type="ECO:0000256" key="5">
    <source>
        <dbReference type="ARBA" id="ARBA00022989"/>
    </source>
</evidence>
<dbReference type="PANTHER" id="PTHR34584:SF1">
    <property type="entry name" value="NA(+)_H(+) ANTIPORTER SUBUNIT E1"/>
    <property type="match status" value="1"/>
</dbReference>
<keyword evidence="9" id="KW-1185">Reference proteome</keyword>
<dbReference type="InterPro" id="IPR002758">
    <property type="entry name" value="Cation_antiport_E"/>
</dbReference>
<dbReference type="Proteomes" id="UP000185434">
    <property type="component" value="Chromosome"/>
</dbReference>
<dbReference type="KEGG" id="cfk:CFRA_10425"/>
<evidence type="ECO:0000256" key="2">
    <source>
        <dbReference type="ARBA" id="ARBA00006228"/>
    </source>
</evidence>
<comment type="subcellular location">
    <subcellularLocation>
        <location evidence="1">Cell membrane</location>
        <topology evidence="1">Multi-pass membrane protein</topology>
    </subcellularLocation>
</comment>
<proteinExistence type="inferred from homology"/>
<organism evidence="8 9">
    <name type="scientific">Corynebacterium frankenforstense DSM 45800</name>
    <dbReference type="NCBI Taxonomy" id="1437875"/>
    <lineage>
        <taxon>Bacteria</taxon>
        <taxon>Bacillati</taxon>
        <taxon>Actinomycetota</taxon>
        <taxon>Actinomycetes</taxon>
        <taxon>Mycobacteriales</taxon>
        <taxon>Corynebacteriaceae</taxon>
        <taxon>Corynebacterium</taxon>
    </lineage>
</organism>
<dbReference type="AlphaFoldDB" id="A0A1L7CUQ7"/>
<evidence type="ECO:0000256" key="1">
    <source>
        <dbReference type="ARBA" id="ARBA00004651"/>
    </source>
</evidence>
<keyword evidence="3" id="KW-1003">Cell membrane</keyword>
<dbReference type="PANTHER" id="PTHR34584">
    <property type="entry name" value="NA(+)/H(+) ANTIPORTER SUBUNIT E1"/>
    <property type="match status" value="1"/>
</dbReference>
<dbReference type="GO" id="GO:0005886">
    <property type="term" value="C:plasma membrane"/>
    <property type="evidence" value="ECO:0007669"/>
    <property type="project" value="UniProtKB-SubCell"/>
</dbReference>
<keyword evidence="4 7" id="KW-0812">Transmembrane</keyword>
<evidence type="ECO:0000256" key="4">
    <source>
        <dbReference type="ARBA" id="ARBA00022692"/>
    </source>
</evidence>
<dbReference type="NCBIfam" id="NF006521">
    <property type="entry name" value="PRK08965.1-5"/>
    <property type="match status" value="1"/>
</dbReference>
<evidence type="ECO:0000313" key="8">
    <source>
        <dbReference type="EMBL" id="APT89572.1"/>
    </source>
</evidence>
<keyword evidence="5 7" id="KW-1133">Transmembrane helix</keyword>
<sequence>MIYHGLRNRFRPLAIILLALVWILLMGEFTWANVIGGLAVAAFVVVLLPLPKLPISNISMNWPAAFGFVVRWFGQLAQASVQVAWLAIRPQAPPRTAVVRVPMRVANELVLTLATAAYNLQPGGSVSDIDIANRMWTVHLLNADDEEHLNAEIENIRRLERDMIRIFERS</sequence>
<evidence type="ECO:0000256" key="7">
    <source>
        <dbReference type="SAM" id="Phobius"/>
    </source>
</evidence>
<gene>
    <name evidence="8" type="ORF">CFRA_10425</name>
</gene>
<feature type="transmembrane region" description="Helical" evidence="7">
    <location>
        <begin position="9"/>
        <end position="25"/>
    </location>
</feature>
<evidence type="ECO:0000256" key="3">
    <source>
        <dbReference type="ARBA" id="ARBA00022475"/>
    </source>
</evidence>
<dbReference type="EMBL" id="CP009247">
    <property type="protein sequence ID" value="APT89572.1"/>
    <property type="molecule type" value="Genomic_DNA"/>
</dbReference>
<comment type="similarity">
    <text evidence="2">Belongs to the CPA3 antiporters (TC 2.A.63) subunit E family.</text>
</comment>
<dbReference type="Pfam" id="PF01899">
    <property type="entry name" value="MNHE"/>
    <property type="match status" value="1"/>
</dbReference>
<accession>A0A1L7CUQ7</accession>
<reference evidence="8 9" key="1">
    <citation type="submission" date="2014-08" db="EMBL/GenBank/DDBJ databases">
        <title>Complete genome sequence of Corynebacterium frankenforstense ST18(T) (=DSM 45800(T)), isolated from raw cow milk.</title>
        <authorList>
            <person name="Ruckert C."/>
            <person name="Albersmeier A."/>
            <person name="Winkler A."/>
            <person name="Lipski A."/>
            <person name="Kalinowski J."/>
        </authorList>
    </citation>
    <scope>NUCLEOTIDE SEQUENCE [LARGE SCALE GENOMIC DNA]</scope>
    <source>
        <strain evidence="8 9">ST18</strain>
    </source>
</reference>
<protein>
    <submittedName>
        <fullName evidence="8">Cation:proton antiporter</fullName>
    </submittedName>
</protein>
<dbReference type="STRING" id="1437875.CFRA_10425"/>
<evidence type="ECO:0000313" key="9">
    <source>
        <dbReference type="Proteomes" id="UP000185434"/>
    </source>
</evidence>
<evidence type="ECO:0000256" key="6">
    <source>
        <dbReference type="ARBA" id="ARBA00023136"/>
    </source>
</evidence>